<dbReference type="Pfam" id="PF04506">
    <property type="entry name" value="Rft-1"/>
    <property type="match status" value="1"/>
</dbReference>
<proteinExistence type="inferred from homology"/>
<dbReference type="GO" id="GO:0034203">
    <property type="term" value="P:glycolipid translocation"/>
    <property type="evidence" value="ECO:0007669"/>
    <property type="project" value="TreeGrafter"/>
</dbReference>
<feature type="transmembrane region" description="Helical" evidence="10">
    <location>
        <begin position="413"/>
        <end position="432"/>
    </location>
</feature>
<comment type="caution">
    <text evidence="10">Lacks conserved residue(s) required for the propagation of feature annotation.</text>
</comment>
<keyword evidence="10" id="KW-0813">Transport</keyword>
<organism evidence="11 12">
    <name type="scientific">Paraphoma chrysanthemicola</name>
    <dbReference type="NCBI Taxonomy" id="798071"/>
    <lineage>
        <taxon>Eukaryota</taxon>
        <taxon>Fungi</taxon>
        <taxon>Dikarya</taxon>
        <taxon>Ascomycota</taxon>
        <taxon>Pezizomycotina</taxon>
        <taxon>Dothideomycetes</taxon>
        <taxon>Pleosporomycetidae</taxon>
        <taxon>Pleosporales</taxon>
        <taxon>Pleosporineae</taxon>
        <taxon>Phaeosphaeriaceae</taxon>
        <taxon>Paraphoma</taxon>
    </lineage>
</organism>
<feature type="transmembrane region" description="Helical" evidence="10">
    <location>
        <begin position="214"/>
        <end position="234"/>
    </location>
</feature>
<dbReference type="Proteomes" id="UP000813461">
    <property type="component" value="Unassembled WGS sequence"/>
</dbReference>
<evidence type="ECO:0000313" key="12">
    <source>
        <dbReference type="Proteomes" id="UP000813461"/>
    </source>
</evidence>
<keyword evidence="6 10" id="KW-1133">Transmembrane helix</keyword>
<name>A0A8K0QYG0_9PLEO</name>
<comment type="caution">
    <text evidence="11">The sequence shown here is derived from an EMBL/GenBank/DDBJ whole genome shotgun (WGS) entry which is preliminary data.</text>
</comment>
<dbReference type="PANTHER" id="PTHR13117:SF5">
    <property type="entry name" value="PROTEIN RFT1 HOMOLOG"/>
    <property type="match status" value="1"/>
</dbReference>
<evidence type="ECO:0000256" key="9">
    <source>
        <dbReference type="ARBA" id="ARBA00045912"/>
    </source>
</evidence>
<dbReference type="PANTHER" id="PTHR13117">
    <property type="entry name" value="ENDOPLASMIC RETICULUM MULTISPAN TRANSMEMBRANE PROTEIN-RELATED"/>
    <property type="match status" value="1"/>
</dbReference>
<dbReference type="OrthoDB" id="9979195at2759"/>
<feature type="transmembrane region" description="Helical" evidence="10">
    <location>
        <begin position="371"/>
        <end position="393"/>
    </location>
</feature>
<comment type="pathway">
    <text evidence="2">Protein modification; protein glycosylation.</text>
</comment>
<evidence type="ECO:0000256" key="5">
    <source>
        <dbReference type="ARBA" id="ARBA00022824"/>
    </source>
</evidence>
<accession>A0A8K0QYG0</accession>
<feature type="transmembrane region" description="Helical" evidence="10">
    <location>
        <begin position="439"/>
        <end position="461"/>
    </location>
</feature>
<evidence type="ECO:0000256" key="10">
    <source>
        <dbReference type="RuleBase" id="RU365067"/>
    </source>
</evidence>
<dbReference type="AlphaFoldDB" id="A0A8K0QYG0"/>
<comment type="similarity">
    <text evidence="3 10">Belongs to the RFT1 family.</text>
</comment>
<feature type="transmembrane region" description="Helical" evidence="10">
    <location>
        <begin position="501"/>
        <end position="523"/>
    </location>
</feature>
<sequence length="577" mass="62809">MEDEVKVIVRCAEYVRRVRSMAYNSKPCLFVAARLEAPAMSNSILSASAKGATFLILLQVASRALTFAVNQVLLRFLSPELLGVSAQLELFSISVLYFARESLRVALQRQAHGTQAIINLSYLAVFSGTPLAYLLALFWLRSDTPGVPYFVEALVIYCLATFIELLSEPAFSAVQQKLLYKIRASAESTATLLRCFGTCGSAIIASRAGLDIGVLPFAVGQLAYALSLLVVYAYKTWPVAKSDRFSLFPERLQPMNDISLVLGYFSSPLLRLTASLTLQSTLKYILTQGDSLLITSLASLADQGAYALASNYGGLIARMLFQPIEESSRNMFAKLCADPPAVPDTGAEGEVNNDDQGRNLSQASRVLTTILHLYTIISLFAVTLGPTLAPILLQLVAGKKWSATSASTVLSTYCFYIPFLAINGVTEAFVAAVATNKELYAQSVAMGIFFAFFASSAWFFIGQLEMGGSGVVLANTVNMALRIVWNSWFIKSFFGQRGSDFGFFDVLPSITSLAPAIVIPTLMQMRPGIGFLGRFGVLGELASMGSVGGVYVLHVLFFERRFLFDCYQMLRPSRTPA</sequence>
<dbReference type="GO" id="GO:0006488">
    <property type="term" value="P:dolichol-linked oligosaccharide biosynthetic process"/>
    <property type="evidence" value="ECO:0007669"/>
    <property type="project" value="InterPro"/>
</dbReference>
<feature type="transmembrane region" description="Helical" evidence="10">
    <location>
        <begin position="467"/>
        <end position="489"/>
    </location>
</feature>
<feature type="transmembrane region" description="Helical" evidence="10">
    <location>
        <begin position="535"/>
        <end position="558"/>
    </location>
</feature>
<evidence type="ECO:0000256" key="8">
    <source>
        <dbReference type="ARBA" id="ARBA00044793"/>
    </source>
</evidence>
<protein>
    <recommendedName>
        <fullName evidence="8 10">Man(5)GlcNAc(2)-PP-dolichol translocation protein RFT1</fullName>
    </recommendedName>
</protein>
<dbReference type="InterPro" id="IPR007594">
    <property type="entry name" value="RFT1"/>
</dbReference>
<evidence type="ECO:0000256" key="6">
    <source>
        <dbReference type="ARBA" id="ARBA00022989"/>
    </source>
</evidence>
<evidence type="ECO:0000256" key="4">
    <source>
        <dbReference type="ARBA" id="ARBA00022692"/>
    </source>
</evidence>
<keyword evidence="12" id="KW-1185">Reference proteome</keyword>
<dbReference type="GO" id="GO:0005789">
    <property type="term" value="C:endoplasmic reticulum membrane"/>
    <property type="evidence" value="ECO:0007669"/>
    <property type="project" value="UniProtKB-SubCell"/>
</dbReference>
<keyword evidence="4 10" id="KW-0812">Transmembrane</keyword>
<dbReference type="EMBL" id="JAGMVJ010000020">
    <property type="protein sequence ID" value="KAH7075208.1"/>
    <property type="molecule type" value="Genomic_DNA"/>
</dbReference>
<evidence type="ECO:0000256" key="7">
    <source>
        <dbReference type="ARBA" id="ARBA00023136"/>
    </source>
</evidence>
<evidence type="ECO:0000256" key="3">
    <source>
        <dbReference type="ARBA" id="ARBA00010288"/>
    </source>
</evidence>
<keyword evidence="7 10" id="KW-0472">Membrane</keyword>
<gene>
    <name evidence="11" type="ORF">FB567DRAFT_610809</name>
</gene>
<comment type="subcellular location">
    <subcellularLocation>
        <location evidence="1 10">Endoplasmic reticulum membrane</location>
        <topology evidence="1 10">Multi-pass membrane protein</topology>
    </subcellularLocation>
</comment>
<reference evidence="11" key="1">
    <citation type="journal article" date="2021" name="Nat. Commun.">
        <title>Genetic determinants of endophytism in the Arabidopsis root mycobiome.</title>
        <authorList>
            <person name="Mesny F."/>
            <person name="Miyauchi S."/>
            <person name="Thiergart T."/>
            <person name="Pickel B."/>
            <person name="Atanasova L."/>
            <person name="Karlsson M."/>
            <person name="Huettel B."/>
            <person name="Barry K.W."/>
            <person name="Haridas S."/>
            <person name="Chen C."/>
            <person name="Bauer D."/>
            <person name="Andreopoulos W."/>
            <person name="Pangilinan J."/>
            <person name="LaButti K."/>
            <person name="Riley R."/>
            <person name="Lipzen A."/>
            <person name="Clum A."/>
            <person name="Drula E."/>
            <person name="Henrissat B."/>
            <person name="Kohler A."/>
            <person name="Grigoriev I.V."/>
            <person name="Martin F.M."/>
            <person name="Hacquard S."/>
        </authorList>
    </citation>
    <scope>NUCLEOTIDE SEQUENCE</scope>
    <source>
        <strain evidence="11">MPI-SDFR-AT-0120</strain>
    </source>
</reference>
<feature type="transmembrane region" description="Helical" evidence="10">
    <location>
        <begin position="120"/>
        <end position="140"/>
    </location>
</feature>
<evidence type="ECO:0000313" key="11">
    <source>
        <dbReference type="EMBL" id="KAH7075208.1"/>
    </source>
</evidence>
<comment type="function">
    <text evidence="9 10">Intramembrane glycolipid transporter that operates in the biosynthetic pathway of dolichol-linked oligosaccharides, the glycan precursors employed in protein asparagine (N)-glycosylation. The sequential addition of sugars to dolichol pyrophosphate produces dolichol-linked oligosaccharides containing fourteen sugars, including two GlcNAcs, nine mannoses and three glucoses. Once assembled, the oligosaccharide is transferred from the lipid to nascent proteins by oligosaccharyltransferases. The assembly of dolichol-linked oligosaccharides begins on the cytosolic side of the endoplasmic reticulum membrane and finishes in its lumen. RFT1 could mediate the translocation of the cytosolically oriented intermediate DolPP-GlcNAc2Man5, produced by ALG11, into the ER lumen where dolichol-linked oligosaccharides assembly continues. However, the intramembrane lipid transporter activity could not be confirmed in vitro.</text>
</comment>
<evidence type="ECO:0000256" key="2">
    <source>
        <dbReference type="ARBA" id="ARBA00004922"/>
    </source>
</evidence>
<keyword evidence="5 10" id="KW-0256">Endoplasmic reticulum</keyword>
<evidence type="ECO:0000256" key="1">
    <source>
        <dbReference type="ARBA" id="ARBA00004477"/>
    </source>
</evidence>